<gene>
    <name evidence="2" type="ORF">HNQ92_001430</name>
</gene>
<reference evidence="2 3" key="1">
    <citation type="submission" date="2020-08" db="EMBL/GenBank/DDBJ databases">
        <title>Genomic Encyclopedia of Type Strains, Phase IV (KMG-IV): sequencing the most valuable type-strain genomes for metagenomic binning, comparative biology and taxonomic classification.</title>
        <authorList>
            <person name="Goeker M."/>
        </authorList>
    </citation>
    <scope>NUCLEOTIDE SEQUENCE [LARGE SCALE GENOMIC DNA]</scope>
    <source>
        <strain evidence="2 3">DSM 105074</strain>
    </source>
</reference>
<dbReference type="Pfam" id="PF01261">
    <property type="entry name" value="AP_endonuc_2"/>
    <property type="match status" value="1"/>
</dbReference>
<evidence type="ECO:0000313" key="3">
    <source>
        <dbReference type="Proteomes" id="UP000557307"/>
    </source>
</evidence>
<keyword evidence="3" id="KW-1185">Reference proteome</keyword>
<dbReference type="AlphaFoldDB" id="A0A840TIM2"/>
<dbReference type="GO" id="GO:0016853">
    <property type="term" value="F:isomerase activity"/>
    <property type="evidence" value="ECO:0007669"/>
    <property type="project" value="UniProtKB-KW"/>
</dbReference>
<feature type="domain" description="Xylose isomerase-like TIM barrel" evidence="1">
    <location>
        <begin position="57"/>
        <end position="277"/>
    </location>
</feature>
<evidence type="ECO:0000259" key="1">
    <source>
        <dbReference type="Pfam" id="PF01261"/>
    </source>
</evidence>
<dbReference type="PANTHER" id="PTHR12110">
    <property type="entry name" value="HYDROXYPYRUVATE ISOMERASE"/>
    <property type="match status" value="1"/>
</dbReference>
<dbReference type="InterPro" id="IPR050312">
    <property type="entry name" value="IolE/XylAMocC-like"/>
</dbReference>
<sequence length="296" mass="33389">MKNISRKEFLRNASLLAGVSMLPDFSFATRSAPSKMKLGLVTYQWGKDWDVPTLIKNCAASKILGVELRVEHAHKVMPDLSAAQRKEVKKRFAESPVKIVGLGTNQQYDFPDQAKLRESIDMTKEFIKLSADVGGTGVKVKPNGFHKDVPREKTIEQIGRSLNEIAKYAADYGQQIRLEVHGNVTQELPNIKAIMDVSDHPNSTVCWNCNKEDLIGEGLVHNFNLVKGRFGDTVHVRELDDAEYPYQELMNLFVGMNYDGWILLECRTDPADKVKALVEQRQIFQQMVANAQKKAK</sequence>
<dbReference type="Gene3D" id="3.20.20.150">
    <property type="entry name" value="Divalent-metal-dependent TIM barrel enzymes"/>
    <property type="match status" value="1"/>
</dbReference>
<name>A0A840TIM2_9BACT</name>
<accession>A0A840TIM2</accession>
<dbReference type="RefSeq" id="WP_184172587.1">
    <property type="nucleotide sequence ID" value="NZ_JACHGF010000002.1"/>
</dbReference>
<proteinExistence type="predicted"/>
<dbReference type="SUPFAM" id="SSF51658">
    <property type="entry name" value="Xylose isomerase-like"/>
    <property type="match status" value="1"/>
</dbReference>
<dbReference type="Proteomes" id="UP000557307">
    <property type="component" value="Unassembled WGS sequence"/>
</dbReference>
<protein>
    <submittedName>
        <fullName evidence="2">Sugar phosphate isomerase/epimerase</fullName>
    </submittedName>
</protein>
<evidence type="ECO:0000313" key="2">
    <source>
        <dbReference type="EMBL" id="MBB5283304.1"/>
    </source>
</evidence>
<dbReference type="InterPro" id="IPR036237">
    <property type="entry name" value="Xyl_isomerase-like_sf"/>
</dbReference>
<dbReference type="EMBL" id="JACHGF010000002">
    <property type="protein sequence ID" value="MBB5283304.1"/>
    <property type="molecule type" value="Genomic_DNA"/>
</dbReference>
<dbReference type="InterPro" id="IPR013022">
    <property type="entry name" value="Xyl_isomerase-like_TIM-brl"/>
</dbReference>
<comment type="caution">
    <text evidence="2">The sequence shown here is derived from an EMBL/GenBank/DDBJ whole genome shotgun (WGS) entry which is preliminary data.</text>
</comment>
<organism evidence="2 3">
    <name type="scientific">Rhabdobacter roseus</name>
    <dbReference type="NCBI Taxonomy" id="1655419"/>
    <lineage>
        <taxon>Bacteria</taxon>
        <taxon>Pseudomonadati</taxon>
        <taxon>Bacteroidota</taxon>
        <taxon>Cytophagia</taxon>
        <taxon>Cytophagales</taxon>
        <taxon>Cytophagaceae</taxon>
        <taxon>Rhabdobacter</taxon>
    </lineage>
</organism>
<keyword evidence="2" id="KW-0413">Isomerase</keyword>